<evidence type="ECO:0000313" key="2">
    <source>
        <dbReference type="EMBL" id="MDQ0465876.1"/>
    </source>
</evidence>
<comment type="caution">
    <text evidence="2">The sequence shown here is derived from an EMBL/GenBank/DDBJ whole genome shotgun (WGS) entry which is preliminary data.</text>
</comment>
<keyword evidence="3" id="KW-1185">Reference proteome</keyword>
<accession>A0ABU0IV32</accession>
<evidence type="ECO:0000256" key="1">
    <source>
        <dbReference type="SAM" id="MobiDB-lite"/>
    </source>
</evidence>
<sequence>MAKLETIADPLEDHLRPGEADSADPDYQAWKDRKIRRALAQSEDRTQMIPAEEVWDSFGS</sequence>
<protein>
    <recommendedName>
        <fullName evidence="4">Addiction module protein</fullName>
    </recommendedName>
</protein>
<feature type="region of interest" description="Disordered" evidence="1">
    <location>
        <begin position="1"/>
        <end position="27"/>
    </location>
</feature>
<reference evidence="2 3" key="1">
    <citation type="submission" date="2023-07" db="EMBL/GenBank/DDBJ databases">
        <title>Genomic Encyclopedia of Type Strains, Phase IV (KMG-IV): sequencing the most valuable type-strain genomes for metagenomic binning, comparative biology and taxonomic classification.</title>
        <authorList>
            <person name="Goeker M."/>
        </authorList>
    </citation>
    <scope>NUCLEOTIDE SEQUENCE [LARGE SCALE GENOMIC DNA]</scope>
    <source>
        <strain evidence="2 3">DSM 18695</strain>
    </source>
</reference>
<name>A0ABU0IV32_9CAUL</name>
<dbReference type="Proteomes" id="UP001228905">
    <property type="component" value="Unassembled WGS sequence"/>
</dbReference>
<evidence type="ECO:0000313" key="3">
    <source>
        <dbReference type="Proteomes" id="UP001228905"/>
    </source>
</evidence>
<proteinExistence type="predicted"/>
<gene>
    <name evidence="2" type="ORF">QO010_003668</name>
</gene>
<dbReference type="RefSeq" id="WP_307351549.1">
    <property type="nucleotide sequence ID" value="NZ_JAUSVS010000008.1"/>
</dbReference>
<dbReference type="EMBL" id="JAUSVS010000008">
    <property type="protein sequence ID" value="MDQ0465876.1"/>
    <property type="molecule type" value="Genomic_DNA"/>
</dbReference>
<organism evidence="2 3">
    <name type="scientific">Caulobacter ginsengisoli</name>
    <dbReference type="NCBI Taxonomy" id="400775"/>
    <lineage>
        <taxon>Bacteria</taxon>
        <taxon>Pseudomonadati</taxon>
        <taxon>Pseudomonadota</taxon>
        <taxon>Alphaproteobacteria</taxon>
        <taxon>Caulobacterales</taxon>
        <taxon>Caulobacteraceae</taxon>
        <taxon>Caulobacter</taxon>
    </lineage>
</organism>
<evidence type="ECO:0008006" key="4">
    <source>
        <dbReference type="Google" id="ProtNLM"/>
    </source>
</evidence>